<dbReference type="Gene3D" id="1.10.555.10">
    <property type="entry name" value="Rho GTPase activation protein"/>
    <property type="match status" value="1"/>
</dbReference>
<name>A0A6V7VYK7_MELEN</name>
<gene>
    <name evidence="2" type="ORF">MENT_LOCUS31975</name>
</gene>
<evidence type="ECO:0000313" key="3">
    <source>
        <dbReference type="Proteomes" id="UP000580250"/>
    </source>
</evidence>
<dbReference type="SUPFAM" id="SSF48350">
    <property type="entry name" value="GTPase activation domain, GAP"/>
    <property type="match status" value="1"/>
</dbReference>
<feature type="domain" description="Rho-GAP" evidence="1">
    <location>
        <begin position="1"/>
        <end position="90"/>
    </location>
</feature>
<dbReference type="PROSITE" id="PS50238">
    <property type="entry name" value="RHOGAP"/>
    <property type="match status" value="1"/>
</dbReference>
<dbReference type="Pfam" id="PF00620">
    <property type="entry name" value="RhoGAP"/>
    <property type="match status" value="1"/>
</dbReference>
<dbReference type="Proteomes" id="UP000580250">
    <property type="component" value="Unassembled WGS sequence"/>
</dbReference>
<accession>A0A6V7VYK7</accession>
<proteinExistence type="predicted"/>
<dbReference type="InterPro" id="IPR000198">
    <property type="entry name" value="RhoGAP_dom"/>
</dbReference>
<dbReference type="GO" id="GO:0007165">
    <property type="term" value="P:signal transduction"/>
    <property type="evidence" value="ECO:0007669"/>
    <property type="project" value="InterPro"/>
</dbReference>
<dbReference type="EMBL" id="CAJEWN010000357">
    <property type="protein sequence ID" value="CAD2179933.1"/>
    <property type="molecule type" value="Genomic_DNA"/>
</dbReference>
<dbReference type="OrthoDB" id="27389at2759"/>
<evidence type="ECO:0000313" key="2">
    <source>
        <dbReference type="EMBL" id="CAD2179933.1"/>
    </source>
</evidence>
<organism evidence="2 3">
    <name type="scientific">Meloidogyne enterolobii</name>
    <name type="common">Root-knot nematode worm</name>
    <name type="synonym">Meloidogyne mayaguensis</name>
    <dbReference type="NCBI Taxonomy" id="390850"/>
    <lineage>
        <taxon>Eukaryota</taxon>
        <taxon>Metazoa</taxon>
        <taxon>Ecdysozoa</taxon>
        <taxon>Nematoda</taxon>
        <taxon>Chromadorea</taxon>
        <taxon>Rhabditida</taxon>
        <taxon>Tylenchina</taxon>
        <taxon>Tylenchomorpha</taxon>
        <taxon>Tylenchoidea</taxon>
        <taxon>Meloidogynidae</taxon>
        <taxon>Meloidogyninae</taxon>
        <taxon>Meloidogyne</taxon>
    </lineage>
</organism>
<evidence type="ECO:0000259" key="1">
    <source>
        <dbReference type="PROSITE" id="PS50238"/>
    </source>
</evidence>
<dbReference type="AlphaFoldDB" id="A0A6V7VYK7"/>
<reference evidence="2 3" key="1">
    <citation type="submission" date="2020-08" db="EMBL/GenBank/DDBJ databases">
        <authorList>
            <person name="Koutsovoulos G."/>
            <person name="Danchin GJ E."/>
        </authorList>
    </citation>
    <scope>NUCLEOTIDE SEQUENCE [LARGE SCALE GENOMIC DNA]</scope>
</reference>
<protein>
    <recommendedName>
        <fullName evidence="1">Rho-GAP domain-containing protein</fullName>
    </recommendedName>
</protein>
<comment type="caution">
    <text evidence="2">The sequence shown here is derived from an EMBL/GenBank/DDBJ whole genome shotgun (WGS) entry which is preliminary data.</text>
</comment>
<dbReference type="InterPro" id="IPR008936">
    <property type="entry name" value="Rho_GTPase_activation_prot"/>
</dbReference>
<sequence>MGQVPDFHQFNIHVTASLLKDYLRSIPGQLLLSGNYRLWADVANMSPPPNSSPKSSPSSENEKQICCCIKTAFSAAENYWLCCPQHTWFC</sequence>